<dbReference type="Pfam" id="PF00622">
    <property type="entry name" value="SPRY"/>
    <property type="match status" value="1"/>
</dbReference>
<evidence type="ECO:0000256" key="10">
    <source>
        <dbReference type="SAM" id="SignalP"/>
    </source>
</evidence>
<dbReference type="InterPro" id="IPR017907">
    <property type="entry name" value="Znf_RING_CS"/>
</dbReference>
<dbReference type="GO" id="GO:0008270">
    <property type="term" value="F:zinc ion binding"/>
    <property type="evidence" value="ECO:0007669"/>
    <property type="project" value="UniProtKB-KW"/>
</dbReference>
<feature type="signal peptide" evidence="10">
    <location>
        <begin position="1"/>
        <end position="20"/>
    </location>
</feature>
<dbReference type="InterPro" id="IPR001841">
    <property type="entry name" value="Znf_RING"/>
</dbReference>
<dbReference type="InterPro" id="IPR000315">
    <property type="entry name" value="Znf_B-box"/>
</dbReference>
<evidence type="ECO:0000313" key="13">
    <source>
        <dbReference type="Proteomes" id="UP000186698"/>
    </source>
</evidence>
<feature type="domain" description="B30.2/SPRY" evidence="12">
    <location>
        <begin position="348"/>
        <end position="540"/>
    </location>
</feature>
<keyword evidence="14" id="KW-0436">Ligase</keyword>
<dbReference type="PROSITE" id="PS00518">
    <property type="entry name" value="ZF_RING_1"/>
    <property type="match status" value="1"/>
</dbReference>
<dbReference type="CDD" id="cd12891">
    <property type="entry name" value="SPRY_PRY_C-I_2"/>
    <property type="match status" value="1"/>
</dbReference>
<dbReference type="SUPFAM" id="SSF57850">
    <property type="entry name" value="RING/U-box"/>
    <property type="match status" value="2"/>
</dbReference>
<sequence>MELSVSFLVQLLFLLSVMAAADLRDELSCSICLSIYTDPVSLPCAHNFCRGCIGRVLGTQEGSGPYSCPECRHEFKERPALPRNRTLGNIAERFLSAQPEPGDTGIPCTYCDSHVPAVKTCLHCEASLCNKHLRMHSKSAEHVLTQPTDSFMERKCSVHKRILEFYCCETCVCVSCCLAGEHRGHRVELLSEASEKKKETLRKVVEKLRPEREETERGAQRLQECRREVAEKAAGETERVTALFRDIREQLEALEKRLLSDISSQKEKLSLTLTDLMEQLEIKKDELSRKIRHIEELCNMADPLTVLQERESHGAADNEGGRERHDIKVPAVGDLDVDLISETLLTGLAAIGTGVKGRWIYGQEATDLLLDINTAHNRVSVSGDRKSASYSLTKLHYPQSPERFQDYPQSLSSRSFPSGRHYWEVEGSESGVWGVGVAYPSIERRGGQSSIGNNNKSWCLYRWDDNNRYSVRHNSKWTDLPHVSSCRRIRISLDYEAGRLSFYELSEPIRHLHTFTATFTEPLHAAFRVNSEGAWVRIIS</sequence>
<feature type="coiled-coil region" evidence="9">
    <location>
        <begin position="237"/>
        <end position="297"/>
    </location>
</feature>
<evidence type="ECO:0000313" key="14">
    <source>
        <dbReference type="RefSeq" id="XP_018096734.2"/>
    </source>
</evidence>
<dbReference type="InterPro" id="IPR027370">
    <property type="entry name" value="Znf-RING_euk"/>
</dbReference>
<dbReference type="PROSITE" id="PS50188">
    <property type="entry name" value="B302_SPRY"/>
    <property type="match status" value="1"/>
</dbReference>
<evidence type="ECO:0000256" key="6">
    <source>
        <dbReference type="ARBA" id="ARBA00022859"/>
    </source>
</evidence>
<gene>
    <name evidence="14" type="primary">LOC108704611</name>
</gene>
<dbReference type="InterPro" id="IPR013320">
    <property type="entry name" value="ConA-like_dom_sf"/>
</dbReference>
<dbReference type="GO" id="GO:0045087">
    <property type="term" value="P:innate immune response"/>
    <property type="evidence" value="ECO:0007669"/>
    <property type="project" value="UniProtKB-KW"/>
</dbReference>
<dbReference type="KEGG" id="xla:108704611"/>
<evidence type="ECO:0000256" key="7">
    <source>
        <dbReference type="ARBA" id="ARBA00023054"/>
    </source>
</evidence>
<dbReference type="Gene3D" id="3.30.160.60">
    <property type="entry name" value="Classic Zinc Finger"/>
    <property type="match status" value="1"/>
</dbReference>
<proteinExistence type="predicted"/>
<dbReference type="Gene3D" id="2.60.120.920">
    <property type="match status" value="1"/>
</dbReference>
<dbReference type="AlphaFoldDB" id="A0A8J0U549"/>
<evidence type="ECO:0000256" key="5">
    <source>
        <dbReference type="ARBA" id="ARBA00022833"/>
    </source>
</evidence>
<feature type="chain" id="PRO_5035238983" evidence="10">
    <location>
        <begin position="21"/>
        <end position="540"/>
    </location>
</feature>
<dbReference type="SMART" id="SM00589">
    <property type="entry name" value="PRY"/>
    <property type="match status" value="1"/>
</dbReference>
<dbReference type="InterPro" id="IPR001870">
    <property type="entry name" value="B30.2/SPRY"/>
</dbReference>
<dbReference type="Gene3D" id="3.30.40.10">
    <property type="entry name" value="Zinc/RING finger domain, C3HC4 (zinc finger)"/>
    <property type="match status" value="1"/>
</dbReference>
<keyword evidence="5" id="KW-0862">Zinc</keyword>
<accession>A0A8J0U549</accession>
<evidence type="ECO:0000256" key="1">
    <source>
        <dbReference type="ARBA" id="ARBA00022588"/>
    </source>
</evidence>
<evidence type="ECO:0000256" key="9">
    <source>
        <dbReference type="SAM" id="Coils"/>
    </source>
</evidence>
<organism evidence="13 14">
    <name type="scientific">Xenopus laevis</name>
    <name type="common">African clawed frog</name>
    <dbReference type="NCBI Taxonomy" id="8355"/>
    <lineage>
        <taxon>Eukaryota</taxon>
        <taxon>Metazoa</taxon>
        <taxon>Chordata</taxon>
        <taxon>Craniata</taxon>
        <taxon>Vertebrata</taxon>
        <taxon>Euteleostomi</taxon>
        <taxon>Amphibia</taxon>
        <taxon>Batrachia</taxon>
        <taxon>Anura</taxon>
        <taxon>Pipoidea</taxon>
        <taxon>Pipidae</taxon>
        <taxon>Xenopodinae</taxon>
        <taxon>Xenopus</taxon>
        <taxon>Xenopus</taxon>
    </lineage>
</organism>
<reference evidence="14" key="1">
    <citation type="submission" date="2025-08" db="UniProtKB">
        <authorList>
            <consortium name="RefSeq"/>
        </authorList>
    </citation>
    <scope>IDENTIFICATION</scope>
    <source>
        <strain evidence="14">J_2021</strain>
        <tissue evidence="14">Erythrocytes</tissue>
    </source>
</reference>
<dbReference type="SMART" id="SM00184">
    <property type="entry name" value="RING"/>
    <property type="match status" value="1"/>
</dbReference>
<dbReference type="GO" id="GO:0016874">
    <property type="term" value="F:ligase activity"/>
    <property type="evidence" value="ECO:0007669"/>
    <property type="project" value="UniProtKB-KW"/>
</dbReference>
<evidence type="ECO:0000256" key="2">
    <source>
        <dbReference type="ARBA" id="ARBA00022723"/>
    </source>
</evidence>
<dbReference type="InterPro" id="IPR003879">
    <property type="entry name" value="Butyrophylin_SPRY"/>
</dbReference>
<dbReference type="PRINTS" id="PR01407">
    <property type="entry name" value="BUTYPHLNCDUF"/>
</dbReference>
<evidence type="ECO:0000256" key="3">
    <source>
        <dbReference type="ARBA" id="ARBA00022771"/>
    </source>
</evidence>
<dbReference type="PANTHER" id="PTHR25465">
    <property type="entry name" value="B-BOX DOMAIN CONTAINING"/>
    <property type="match status" value="1"/>
</dbReference>
<dbReference type="InterPro" id="IPR003877">
    <property type="entry name" value="SPRY_dom"/>
</dbReference>
<evidence type="ECO:0000259" key="11">
    <source>
        <dbReference type="PROSITE" id="PS50089"/>
    </source>
</evidence>
<dbReference type="InterPro" id="IPR051051">
    <property type="entry name" value="E3_ubiq-ligase_TRIM/RNF"/>
</dbReference>
<dbReference type="SUPFAM" id="SSF57845">
    <property type="entry name" value="B-box zinc-binding domain"/>
    <property type="match status" value="1"/>
</dbReference>
<dbReference type="SUPFAM" id="SSF49899">
    <property type="entry name" value="Concanavalin A-like lectins/glucanases"/>
    <property type="match status" value="1"/>
</dbReference>
<protein>
    <submittedName>
        <fullName evidence="14">E3 ubiquitin/ISG15 ligase TRIM25</fullName>
    </submittedName>
</protein>
<dbReference type="SMART" id="SM00502">
    <property type="entry name" value="BBC"/>
    <property type="match status" value="1"/>
</dbReference>
<dbReference type="CDD" id="cd19769">
    <property type="entry name" value="Bbox2_TRIM16-like"/>
    <property type="match status" value="1"/>
</dbReference>
<dbReference type="GO" id="GO:0005737">
    <property type="term" value="C:cytoplasm"/>
    <property type="evidence" value="ECO:0007669"/>
    <property type="project" value="UniProtKB-ARBA"/>
</dbReference>
<dbReference type="RefSeq" id="XP_018096734.2">
    <property type="nucleotide sequence ID" value="XM_018241245.2"/>
</dbReference>
<keyword evidence="3 8" id="KW-0863">Zinc-finger</keyword>
<keyword evidence="13" id="KW-1185">Reference proteome</keyword>
<keyword evidence="1" id="KW-0399">Innate immunity</keyword>
<dbReference type="Pfam" id="PF13765">
    <property type="entry name" value="PRY"/>
    <property type="match status" value="1"/>
</dbReference>
<keyword evidence="6" id="KW-0391">Immunity</keyword>
<dbReference type="InterPro" id="IPR003649">
    <property type="entry name" value="Bbox_C"/>
</dbReference>
<dbReference type="Proteomes" id="UP000186698">
    <property type="component" value="Chromosome 6L"/>
</dbReference>
<dbReference type="Pfam" id="PF13445">
    <property type="entry name" value="zf-RING_UBOX"/>
    <property type="match status" value="1"/>
</dbReference>
<dbReference type="InterPro" id="IPR013083">
    <property type="entry name" value="Znf_RING/FYVE/PHD"/>
</dbReference>
<name>A0A8J0U549_XENLA</name>
<dbReference type="PANTHER" id="PTHR25465:SF71">
    <property type="entry name" value="E3 UBIQUITIN-PROTEIN LIGASE TRIM39-LIKE"/>
    <property type="match status" value="1"/>
</dbReference>
<dbReference type="InterPro" id="IPR006574">
    <property type="entry name" value="PRY"/>
</dbReference>
<dbReference type="GeneID" id="108704611"/>
<dbReference type="SMART" id="SM00336">
    <property type="entry name" value="BBOX"/>
    <property type="match status" value="1"/>
</dbReference>
<keyword evidence="7 9" id="KW-0175">Coiled coil</keyword>
<keyword evidence="4" id="KW-0833">Ubl conjugation pathway</keyword>
<evidence type="ECO:0000259" key="12">
    <source>
        <dbReference type="PROSITE" id="PS50188"/>
    </source>
</evidence>
<keyword evidence="10" id="KW-0732">Signal</keyword>
<dbReference type="SMART" id="SM00449">
    <property type="entry name" value="SPRY"/>
    <property type="match status" value="1"/>
</dbReference>
<dbReference type="PROSITE" id="PS50089">
    <property type="entry name" value="ZF_RING_2"/>
    <property type="match status" value="1"/>
</dbReference>
<keyword evidence="2" id="KW-0479">Metal-binding</keyword>
<dbReference type="OrthoDB" id="6105938at2759"/>
<evidence type="ECO:0000256" key="4">
    <source>
        <dbReference type="ARBA" id="ARBA00022786"/>
    </source>
</evidence>
<feature type="domain" description="RING-type" evidence="11">
    <location>
        <begin position="29"/>
        <end position="72"/>
    </location>
</feature>
<evidence type="ECO:0000256" key="8">
    <source>
        <dbReference type="PROSITE-ProRule" id="PRU00175"/>
    </source>
</evidence>
<dbReference type="CDD" id="cd16597">
    <property type="entry name" value="RING-HC_TRIM25_C-IV"/>
    <property type="match status" value="1"/>
</dbReference>
<dbReference type="InterPro" id="IPR043136">
    <property type="entry name" value="B30.2/SPRY_sf"/>
</dbReference>